<evidence type="ECO:0000259" key="1">
    <source>
        <dbReference type="Pfam" id="PF14285"/>
    </source>
</evidence>
<dbReference type="RefSeq" id="WP_386059459.1">
    <property type="nucleotide sequence ID" value="NZ_JBHTKL010000005.1"/>
</dbReference>
<dbReference type="PROSITE" id="PS51257">
    <property type="entry name" value="PROKAR_LIPOPROTEIN"/>
    <property type="match status" value="1"/>
</dbReference>
<organism evidence="2 3">
    <name type="scientific">Thalassobacillus hwangdonensis</name>
    <dbReference type="NCBI Taxonomy" id="546108"/>
    <lineage>
        <taxon>Bacteria</taxon>
        <taxon>Bacillati</taxon>
        <taxon>Bacillota</taxon>
        <taxon>Bacilli</taxon>
        <taxon>Bacillales</taxon>
        <taxon>Bacillaceae</taxon>
        <taxon>Thalassobacillus</taxon>
    </lineage>
</organism>
<dbReference type="Pfam" id="PF14285">
    <property type="entry name" value="DUF4367"/>
    <property type="match status" value="1"/>
</dbReference>
<dbReference type="EMBL" id="JBHTKL010000005">
    <property type="protein sequence ID" value="MFD1019488.1"/>
    <property type="molecule type" value="Genomic_DNA"/>
</dbReference>
<evidence type="ECO:0000313" key="3">
    <source>
        <dbReference type="Proteomes" id="UP001596990"/>
    </source>
</evidence>
<comment type="caution">
    <text evidence="2">The sequence shown here is derived from an EMBL/GenBank/DDBJ whole genome shotgun (WGS) entry which is preliminary data.</text>
</comment>
<accession>A0ABW3L2Z4</accession>
<evidence type="ECO:0000313" key="2">
    <source>
        <dbReference type="EMBL" id="MFD1019488.1"/>
    </source>
</evidence>
<protein>
    <submittedName>
        <fullName evidence="2">DUF4367 domain-containing protein</fullName>
    </submittedName>
</protein>
<dbReference type="Proteomes" id="UP001596990">
    <property type="component" value="Unassembled WGS sequence"/>
</dbReference>
<dbReference type="InterPro" id="IPR025377">
    <property type="entry name" value="DUF4367"/>
</dbReference>
<feature type="domain" description="DUF4367" evidence="1">
    <location>
        <begin position="83"/>
        <end position="166"/>
    </location>
</feature>
<gene>
    <name evidence="2" type="ORF">ACFQ2J_09930</name>
</gene>
<reference evidence="3" key="1">
    <citation type="journal article" date="2019" name="Int. J. Syst. Evol. Microbiol.">
        <title>The Global Catalogue of Microorganisms (GCM) 10K type strain sequencing project: providing services to taxonomists for standard genome sequencing and annotation.</title>
        <authorList>
            <consortium name="The Broad Institute Genomics Platform"/>
            <consortium name="The Broad Institute Genome Sequencing Center for Infectious Disease"/>
            <person name="Wu L."/>
            <person name="Ma J."/>
        </authorList>
    </citation>
    <scope>NUCLEOTIDE SEQUENCE [LARGE SCALE GENOMIC DNA]</scope>
    <source>
        <strain evidence="3">CCUG 56607</strain>
    </source>
</reference>
<sequence length="172" mass="19417">MRQISAFLLTLTVLLIGCTSDGTMVSISDRVNDEMEGVEFHPRLPTAVPFEVKEVRIDETTPKSTYVDVKVTDQLSIDVFGTNGEWLKIHILKGNSGNGYEGEGVQTEEVSIGDDSGTYYKDDTEKQSVVWSEDDASYHMTYGYMDHENKSDSLNITKEQLIKIAERFEKFE</sequence>
<name>A0ABW3L2Z4_9BACI</name>
<keyword evidence="3" id="KW-1185">Reference proteome</keyword>
<proteinExistence type="predicted"/>